<evidence type="ECO:0000313" key="2">
    <source>
        <dbReference type="EMBL" id="MBC5646760.1"/>
    </source>
</evidence>
<accession>A0ABR7EAH4</accession>
<feature type="region of interest" description="Disordered" evidence="1">
    <location>
        <begin position="110"/>
        <end position="143"/>
    </location>
</feature>
<sequence length="143" mass="15880">MALQYKQCKYCGTIFQSTGGNECPRCMKDREEKFTIIKEYLYKNQGASVAEISNETGIEEKLILHFLRDGRLEMVVADGSLACEKCGAPIKSGRLCRKCSESLSRALGSVLPKQSKPAPQKKASYGLKSDRSDGLHVDISKRK</sequence>
<feature type="compositionally biased region" description="Low complexity" evidence="1">
    <location>
        <begin position="112"/>
        <end position="124"/>
    </location>
</feature>
<evidence type="ECO:0000313" key="3">
    <source>
        <dbReference type="Proteomes" id="UP000606889"/>
    </source>
</evidence>
<evidence type="ECO:0000256" key="1">
    <source>
        <dbReference type="SAM" id="MobiDB-lite"/>
    </source>
</evidence>
<gene>
    <name evidence="2" type="ORF">H8S18_00165</name>
</gene>
<proteinExistence type="predicted"/>
<keyword evidence="3" id="KW-1185">Reference proteome</keyword>
<organism evidence="2 3">
    <name type="scientific">Christensenella tenuis</name>
    <dbReference type="NCBI Taxonomy" id="2763033"/>
    <lineage>
        <taxon>Bacteria</taxon>
        <taxon>Bacillati</taxon>
        <taxon>Bacillota</taxon>
        <taxon>Clostridia</taxon>
        <taxon>Christensenellales</taxon>
        <taxon>Christensenellaceae</taxon>
        <taxon>Christensenella</taxon>
    </lineage>
</organism>
<protein>
    <submittedName>
        <fullName evidence="2">MerR family transcriptional regulator</fullName>
    </submittedName>
</protein>
<feature type="compositionally biased region" description="Basic and acidic residues" evidence="1">
    <location>
        <begin position="128"/>
        <end position="143"/>
    </location>
</feature>
<dbReference type="Proteomes" id="UP000606889">
    <property type="component" value="Unassembled WGS sequence"/>
</dbReference>
<comment type="caution">
    <text evidence="2">The sequence shown here is derived from an EMBL/GenBank/DDBJ whole genome shotgun (WGS) entry which is preliminary data.</text>
</comment>
<dbReference type="RefSeq" id="WP_186856306.1">
    <property type="nucleotide sequence ID" value="NZ_JACOON010000001.1"/>
</dbReference>
<dbReference type="EMBL" id="JACOON010000001">
    <property type="protein sequence ID" value="MBC5646760.1"/>
    <property type="molecule type" value="Genomic_DNA"/>
</dbReference>
<name>A0ABR7EAH4_9FIRM</name>
<reference evidence="2 3" key="1">
    <citation type="submission" date="2020-08" db="EMBL/GenBank/DDBJ databases">
        <title>Genome public.</title>
        <authorList>
            <person name="Liu C."/>
            <person name="Sun Q."/>
        </authorList>
    </citation>
    <scope>NUCLEOTIDE SEQUENCE [LARGE SCALE GENOMIC DNA]</scope>
    <source>
        <strain evidence="2 3">NSJ-35</strain>
    </source>
</reference>